<dbReference type="PRINTS" id="PR00689">
    <property type="entry name" value="ACOABINDINGP"/>
</dbReference>
<dbReference type="AlphaFoldDB" id="A0A508AC91"/>
<keyword evidence="1" id="KW-0446">Lipid-binding</keyword>
<dbReference type="OrthoDB" id="5625302at2"/>
<evidence type="ECO:0000256" key="1">
    <source>
        <dbReference type="ARBA" id="ARBA00023121"/>
    </source>
</evidence>
<dbReference type="Proteomes" id="UP000318212">
    <property type="component" value="Unassembled WGS sequence"/>
</dbReference>
<dbReference type="EMBL" id="VICE01000058">
    <property type="protein sequence ID" value="TQD47017.1"/>
    <property type="molecule type" value="Genomic_DNA"/>
</dbReference>
<proteinExistence type="predicted"/>
<protein>
    <submittedName>
        <fullName evidence="3">Acyl-CoA-binding protein</fullName>
    </submittedName>
</protein>
<dbReference type="InterPro" id="IPR014352">
    <property type="entry name" value="FERM/acyl-CoA-bd_prot_sf"/>
</dbReference>
<reference evidence="3 4" key="1">
    <citation type="submission" date="2019-06" db="EMBL/GenBank/DDBJ databases">
        <title>Lysobacter alkalisoli sp. nov. isolated from saline soil.</title>
        <authorList>
            <person name="Sun J.-Q."/>
            <person name="Xu L."/>
        </authorList>
    </citation>
    <scope>NUCLEOTIDE SEQUENCE [LARGE SCALE GENOMIC DNA]</scope>
    <source>
        <strain evidence="3 4">JCM 31130</strain>
    </source>
</reference>
<accession>A0A508AC91</accession>
<dbReference type="RefSeq" id="WP_141517934.1">
    <property type="nucleotide sequence ID" value="NZ_VICE01000058.1"/>
</dbReference>
<dbReference type="InterPro" id="IPR035984">
    <property type="entry name" value="Acyl-CoA-binding_sf"/>
</dbReference>
<dbReference type="GO" id="GO:0006631">
    <property type="term" value="P:fatty acid metabolic process"/>
    <property type="evidence" value="ECO:0007669"/>
    <property type="project" value="TreeGrafter"/>
</dbReference>
<dbReference type="PROSITE" id="PS51228">
    <property type="entry name" value="ACB_2"/>
    <property type="match status" value="1"/>
</dbReference>
<gene>
    <name evidence="3" type="ORF">FKV25_06270</name>
</gene>
<evidence type="ECO:0000313" key="3">
    <source>
        <dbReference type="EMBL" id="TQD47017.1"/>
    </source>
</evidence>
<dbReference type="InterPro" id="IPR000582">
    <property type="entry name" value="Acyl-CoA-binding_protein"/>
</dbReference>
<dbReference type="PANTHER" id="PTHR23310:SF62">
    <property type="entry name" value="ACYL-COA BINDING PROTEIN 1, ISOFORM A"/>
    <property type="match status" value="1"/>
</dbReference>
<evidence type="ECO:0000259" key="2">
    <source>
        <dbReference type="PROSITE" id="PS51228"/>
    </source>
</evidence>
<dbReference type="GO" id="GO:0000062">
    <property type="term" value="F:fatty-acyl-CoA binding"/>
    <property type="evidence" value="ECO:0007669"/>
    <property type="project" value="InterPro"/>
</dbReference>
<name>A0A508AC91_9GAMM</name>
<feature type="domain" description="ACB" evidence="2">
    <location>
        <begin position="4"/>
        <end position="86"/>
    </location>
</feature>
<dbReference type="Gene3D" id="1.20.80.10">
    <property type="match status" value="1"/>
</dbReference>
<organism evidence="3 4">
    <name type="scientific">Marilutibacter aestuarii</name>
    <dbReference type="NCBI Taxonomy" id="1706195"/>
    <lineage>
        <taxon>Bacteria</taxon>
        <taxon>Pseudomonadati</taxon>
        <taxon>Pseudomonadota</taxon>
        <taxon>Gammaproteobacteria</taxon>
        <taxon>Lysobacterales</taxon>
        <taxon>Lysobacteraceae</taxon>
        <taxon>Marilutibacter</taxon>
    </lineage>
</organism>
<dbReference type="Pfam" id="PF00887">
    <property type="entry name" value="ACBP"/>
    <property type="match status" value="1"/>
</dbReference>
<sequence>MTDLESAFAQAARDVHALPVRPDNSTLLQLYALYKQGSEGDVSGPEPGFFDFVGTAKYKAWSELAGTPRDEARQRYVDLVARLQHG</sequence>
<comment type="caution">
    <text evidence="3">The sequence shown here is derived from an EMBL/GenBank/DDBJ whole genome shotgun (WGS) entry which is preliminary data.</text>
</comment>
<dbReference type="PANTHER" id="PTHR23310">
    <property type="entry name" value="ACYL-COA-BINDING PROTEIN, ACBP"/>
    <property type="match status" value="1"/>
</dbReference>
<dbReference type="SUPFAM" id="SSF47027">
    <property type="entry name" value="Acyl-CoA binding protein"/>
    <property type="match status" value="1"/>
</dbReference>
<keyword evidence="4" id="KW-1185">Reference proteome</keyword>
<evidence type="ECO:0000313" key="4">
    <source>
        <dbReference type="Proteomes" id="UP000318212"/>
    </source>
</evidence>